<gene>
    <name evidence="2" type="ORF">Cni_G03652</name>
</gene>
<protein>
    <submittedName>
        <fullName evidence="2">Uncharacterized protein</fullName>
    </submittedName>
</protein>
<name>A0AAQ3JRZ9_9LILI</name>
<evidence type="ECO:0000313" key="3">
    <source>
        <dbReference type="Proteomes" id="UP001327560"/>
    </source>
</evidence>
<dbReference type="PANTHER" id="PTHR34048:SF3">
    <property type="entry name" value="LOW-DENSITY RECEPTOR-LIKE PROTEIN"/>
    <property type="match status" value="1"/>
</dbReference>
<dbReference type="PANTHER" id="PTHR34048">
    <property type="entry name" value="LOW-DENSITY RECEPTOR-LIKE PROTEIN"/>
    <property type="match status" value="1"/>
</dbReference>
<dbReference type="EMBL" id="CP136890">
    <property type="protein sequence ID" value="WOK94947.1"/>
    <property type="molecule type" value="Genomic_DNA"/>
</dbReference>
<dbReference type="GO" id="GO:0009535">
    <property type="term" value="C:chloroplast thylakoid membrane"/>
    <property type="evidence" value="ECO:0007669"/>
    <property type="project" value="TreeGrafter"/>
</dbReference>
<dbReference type="Proteomes" id="UP001327560">
    <property type="component" value="Chromosome 1"/>
</dbReference>
<keyword evidence="1" id="KW-1133">Transmembrane helix</keyword>
<keyword evidence="1" id="KW-0472">Membrane</keyword>
<evidence type="ECO:0000313" key="2">
    <source>
        <dbReference type="EMBL" id="WOK94947.1"/>
    </source>
</evidence>
<keyword evidence="1" id="KW-0812">Transmembrane</keyword>
<accession>A0AAQ3JRZ9</accession>
<keyword evidence="3" id="KW-1185">Reference proteome</keyword>
<dbReference type="AlphaFoldDB" id="A0AAQ3JRZ9"/>
<dbReference type="InterPro" id="IPR040377">
    <property type="entry name" value="Ssl2009-like"/>
</dbReference>
<reference evidence="2 3" key="1">
    <citation type="submission" date="2023-10" db="EMBL/GenBank/DDBJ databases">
        <title>Chromosome-scale genome assembly provides insights into flower coloration mechanisms of Canna indica.</title>
        <authorList>
            <person name="Li C."/>
        </authorList>
    </citation>
    <scope>NUCLEOTIDE SEQUENCE [LARGE SCALE GENOMIC DNA]</scope>
    <source>
        <tissue evidence="2">Flower</tissue>
    </source>
</reference>
<dbReference type="GO" id="GO:0009706">
    <property type="term" value="C:chloroplast inner membrane"/>
    <property type="evidence" value="ECO:0007669"/>
    <property type="project" value="TreeGrafter"/>
</dbReference>
<organism evidence="2 3">
    <name type="scientific">Canna indica</name>
    <name type="common">Indian-shot</name>
    <dbReference type="NCBI Taxonomy" id="4628"/>
    <lineage>
        <taxon>Eukaryota</taxon>
        <taxon>Viridiplantae</taxon>
        <taxon>Streptophyta</taxon>
        <taxon>Embryophyta</taxon>
        <taxon>Tracheophyta</taxon>
        <taxon>Spermatophyta</taxon>
        <taxon>Magnoliopsida</taxon>
        <taxon>Liliopsida</taxon>
        <taxon>Zingiberales</taxon>
        <taxon>Cannaceae</taxon>
        <taxon>Canna</taxon>
    </lineage>
</organism>
<feature type="transmembrane region" description="Helical" evidence="1">
    <location>
        <begin position="71"/>
        <end position="90"/>
    </location>
</feature>
<evidence type="ECO:0000256" key="1">
    <source>
        <dbReference type="SAM" id="Phobius"/>
    </source>
</evidence>
<proteinExistence type="predicted"/>
<sequence>MATATSFATPFVTGGVAQSKKHSLQTDKLKYLNGYPSKVVVPQNSKLTKHRPNLSVHAKYSDGTRDGSSDFIAGFVLGGAIFGTLAYVFAPQVNNQLAKHMQYMPNNLVKARQSQY</sequence>